<dbReference type="PANTHER" id="PTHR11863">
    <property type="entry name" value="STEROL DESATURASE"/>
    <property type="match status" value="1"/>
</dbReference>
<dbReference type="InterPro" id="IPR050307">
    <property type="entry name" value="Sterol_Desaturase_Related"/>
</dbReference>
<evidence type="ECO:0000256" key="3">
    <source>
        <dbReference type="ARBA" id="ARBA00022989"/>
    </source>
</evidence>
<evidence type="ECO:0000256" key="1">
    <source>
        <dbReference type="ARBA" id="ARBA00004370"/>
    </source>
</evidence>
<evidence type="ECO:0000313" key="8">
    <source>
        <dbReference type="EMBL" id="CZT17038.1"/>
    </source>
</evidence>
<dbReference type="GO" id="GO:0008610">
    <property type="term" value="P:lipid biosynthetic process"/>
    <property type="evidence" value="ECO:0007669"/>
    <property type="project" value="InterPro"/>
</dbReference>
<dbReference type="STRING" id="112498.A0A2D3URA4"/>
<feature type="compositionally biased region" description="Basic and acidic residues" evidence="5">
    <location>
        <begin position="373"/>
        <end position="384"/>
    </location>
</feature>
<feature type="domain" description="Fatty acid hydroxylase" evidence="7">
    <location>
        <begin position="185"/>
        <end position="319"/>
    </location>
</feature>
<name>A0A2D3URA4_9PEZI</name>
<dbReference type="InterPro" id="IPR006694">
    <property type="entry name" value="Fatty_acid_hydroxylase"/>
</dbReference>
<evidence type="ECO:0000259" key="7">
    <source>
        <dbReference type="Pfam" id="PF04116"/>
    </source>
</evidence>
<feature type="transmembrane region" description="Helical" evidence="6">
    <location>
        <begin position="129"/>
        <end position="154"/>
    </location>
</feature>
<feature type="transmembrane region" description="Helical" evidence="6">
    <location>
        <begin position="31"/>
        <end position="50"/>
    </location>
</feature>
<dbReference type="GO" id="GO:0016020">
    <property type="term" value="C:membrane"/>
    <property type="evidence" value="ECO:0007669"/>
    <property type="project" value="UniProtKB-SubCell"/>
</dbReference>
<keyword evidence="9" id="KW-1185">Reference proteome</keyword>
<keyword evidence="2 6" id="KW-0812">Transmembrane</keyword>
<evidence type="ECO:0000256" key="4">
    <source>
        <dbReference type="ARBA" id="ARBA00023136"/>
    </source>
</evidence>
<evidence type="ECO:0000256" key="6">
    <source>
        <dbReference type="SAM" id="Phobius"/>
    </source>
</evidence>
<evidence type="ECO:0000256" key="2">
    <source>
        <dbReference type="ARBA" id="ARBA00022692"/>
    </source>
</evidence>
<protein>
    <submittedName>
        <fullName evidence="8">Related to C-4 methyl sterol oxidase</fullName>
    </submittedName>
</protein>
<dbReference type="AlphaFoldDB" id="A0A2D3URA4"/>
<sequence length="396" mass="44343">MQSMWDSFQYSYGYWQGRLGSFGLSTLVGKATNLISLPLPFLSLVAVPLFGGSSTRMSLVFVYLTWTILLLSHDPLTLEFYGTLFVRLIFYLLPALLFLAFDCIVPKLSKNVKARGARHLPHQLGRKRVLSIVGVAVGNVLLGVVLQVGLEWAWTELFHFRSLIKISRIPTMPLPWSVAIHLAQGFAVRGVSHYYIHRYVLHGRKTVLKTWHLRWHHSVDLPFSVVAAYDHPVNYLLCTWLPTVLPAYCFGWHALTWFTFLALTSLEELFIFSGYNVLPSAILLAGTARRIEAHFDSVKSGSSAGNFGHIGVMDYSLGTACKGVDIMDDVQDEAAKHRLQERIDSAVKAALESQRKETNNSEQSRSSAFLDKLGGRSGKEDASDGQRATRRSGRTR</sequence>
<keyword evidence="3 6" id="KW-1133">Transmembrane helix</keyword>
<evidence type="ECO:0000256" key="5">
    <source>
        <dbReference type="SAM" id="MobiDB-lite"/>
    </source>
</evidence>
<dbReference type="GO" id="GO:0005506">
    <property type="term" value="F:iron ion binding"/>
    <property type="evidence" value="ECO:0007669"/>
    <property type="project" value="InterPro"/>
</dbReference>
<dbReference type="Pfam" id="PF04116">
    <property type="entry name" value="FA_hydroxylase"/>
    <property type="match status" value="1"/>
</dbReference>
<dbReference type="OrthoDB" id="408954at2759"/>
<evidence type="ECO:0000313" key="9">
    <source>
        <dbReference type="Proteomes" id="UP000225277"/>
    </source>
</evidence>
<dbReference type="RefSeq" id="XP_023623931.1">
    <property type="nucleotide sequence ID" value="XM_023768163.1"/>
</dbReference>
<dbReference type="GO" id="GO:0016491">
    <property type="term" value="F:oxidoreductase activity"/>
    <property type="evidence" value="ECO:0007669"/>
    <property type="project" value="InterPro"/>
</dbReference>
<dbReference type="Proteomes" id="UP000225277">
    <property type="component" value="Unassembled WGS sequence"/>
</dbReference>
<dbReference type="EMBL" id="FJUY01000003">
    <property type="protein sequence ID" value="CZT17038.1"/>
    <property type="molecule type" value="Genomic_DNA"/>
</dbReference>
<gene>
    <name evidence="8" type="ORF">RCC_02870</name>
</gene>
<dbReference type="GeneID" id="35598081"/>
<organism evidence="8 9">
    <name type="scientific">Ramularia collo-cygni</name>
    <dbReference type="NCBI Taxonomy" id="112498"/>
    <lineage>
        <taxon>Eukaryota</taxon>
        <taxon>Fungi</taxon>
        <taxon>Dikarya</taxon>
        <taxon>Ascomycota</taxon>
        <taxon>Pezizomycotina</taxon>
        <taxon>Dothideomycetes</taxon>
        <taxon>Dothideomycetidae</taxon>
        <taxon>Mycosphaerellales</taxon>
        <taxon>Mycosphaerellaceae</taxon>
        <taxon>Ramularia</taxon>
    </lineage>
</organism>
<feature type="region of interest" description="Disordered" evidence="5">
    <location>
        <begin position="351"/>
        <end position="396"/>
    </location>
</feature>
<keyword evidence="4 6" id="KW-0472">Membrane</keyword>
<feature type="transmembrane region" description="Helical" evidence="6">
    <location>
        <begin position="88"/>
        <end position="108"/>
    </location>
</feature>
<accession>A0A2D3URA4</accession>
<reference evidence="8 9" key="1">
    <citation type="submission" date="2016-03" db="EMBL/GenBank/DDBJ databases">
        <authorList>
            <person name="Ploux O."/>
        </authorList>
    </citation>
    <scope>NUCLEOTIDE SEQUENCE [LARGE SCALE GENOMIC DNA]</scope>
    <source>
        <strain evidence="8 9">URUG2</strain>
    </source>
</reference>
<proteinExistence type="predicted"/>
<comment type="subcellular location">
    <subcellularLocation>
        <location evidence="1">Membrane</location>
    </subcellularLocation>
</comment>
<feature type="transmembrane region" description="Helical" evidence="6">
    <location>
        <begin position="57"/>
        <end position="76"/>
    </location>
</feature>